<keyword evidence="2" id="KW-0472">Membrane</keyword>
<keyword evidence="2" id="KW-0812">Transmembrane</keyword>
<accession>A0A2G9WXD8</accession>
<sequence>MQAARRGRRRTAHHDIIPGTGRGGSMAEKRPEQRRLNAFLRDDRGATAVEYGIIVMMIGLALLGMVSLTSVANQIDDTFNYVSDTLSR</sequence>
<protein>
    <recommendedName>
        <fullName evidence="5">Flp family type IVb pilin</fullName>
    </recommendedName>
</protein>
<evidence type="ECO:0008006" key="5">
    <source>
        <dbReference type="Google" id="ProtNLM"/>
    </source>
</evidence>
<dbReference type="EMBL" id="NQVN01000005">
    <property type="protein sequence ID" value="PIO99395.1"/>
    <property type="molecule type" value="Genomic_DNA"/>
</dbReference>
<evidence type="ECO:0000313" key="3">
    <source>
        <dbReference type="EMBL" id="PIO99395.1"/>
    </source>
</evidence>
<feature type="compositionally biased region" description="Basic residues" evidence="1">
    <location>
        <begin position="1"/>
        <end position="12"/>
    </location>
</feature>
<evidence type="ECO:0000256" key="1">
    <source>
        <dbReference type="SAM" id="MobiDB-lite"/>
    </source>
</evidence>
<name>A0A2G9WXD8_9HYPH</name>
<dbReference type="OrthoDB" id="5325135at2"/>
<organism evidence="3 4">
    <name type="scientific">Pleomorphomonas carboxyditropha</name>
    <dbReference type="NCBI Taxonomy" id="2023338"/>
    <lineage>
        <taxon>Bacteria</taxon>
        <taxon>Pseudomonadati</taxon>
        <taxon>Pseudomonadota</taxon>
        <taxon>Alphaproteobacteria</taxon>
        <taxon>Hyphomicrobiales</taxon>
        <taxon>Pleomorphomonadaceae</taxon>
        <taxon>Pleomorphomonas</taxon>
    </lineage>
</organism>
<comment type="caution">
    <text evidence="3">The sequence shown here is derived from an EMBL/GenBank/DDBJ whole genome shotgun (WGS) entry which is preliminary data.</text>
</comment>
<dbReference type="AlphaFoldDB" id="A0A2G9WXD8"/>
<keyword evidence="2" id="KW-1133">Transmembrane helix</keyword>
<dbReference type="InterPro" id="IPR007047">
    <property type="entry name" value="Flp_Fap"/>
</dbReference>
<dbReference type="Pfam" id="PF04964">
    <property type="entry name" value="Flp_Fap"/>
    <property type="match status" value="1"/>
</dbReference>
<proteinExistence type="predicted"/>
<feature type="transmembrane region" description="Helical" evidence="2">
    <location>
        <begin position="51"/>
        <end position="72"/>
    </location>
</feature>
<dbReference type="Proteomes" id="UP000231070">
    <property type="component" value="Unassembled WGS sequence"/>
</dbReference>
<keyword evidence="4" id="KW-1185">Reference proteome</keyword>
<gene>
    <name evidence="3" type="ORF">CJ014_11130</name>
</gene>
<reference evidence="3 4" key="1">
    <citation type="submission" date="2017-08" db="EMBL/GenBank/DDBJ databases">
        <title>Pleomorphomonas carboxidotrophicus sp. nov., a new mesophilic hydrogenogenic carboxidotroph.</title>
        <authorList>
            <person name="Esquivel-Elizondo S."/>
            <person name="Krajmalnik-Brown R."/>
            <person name="Maldonado J."/>
        </authorList>
    </citation>
    <scope>NUCLEOTIDE SEQUENCE [LARGE SCALE GENOMIC DNA]</scope>
    <source>
        <strain evidence="3 4">SVCO-16</strain>
    </source>
</reference>
<feature type="region of interest" description="Disordered" evidence="1">
    <location>
        <begin position="1"/>
        <end position="31"/>
    </location>
</feature>
<evidence type="ECO:0000313" key="4">
    <source>
        <dbReference type="Proteomes" id="UP000231070"/>
    </source>
</evidence>
<evidence type="ECO:0000256" key="2">
    <source>
        <dbReference type="SAM" id="Phobius"/>
    </source>
</evidence>